<evidence type="ECO:0000256" key="2">
    <source>
        <dbReference type="SAM" id="MobiDB-lite"/>
    </source>
</evidence>
<feature type="region of interest" description="Disordered" evidence="2">
    <location>
        <begin position="132"/>
        <end position="157"/>
    </location>
</feature>
<keyword evidence="4" id="KW-1185">Reference proteome</keyword>
<evidence type="ECO:0000256" key="1">
    <source>
        <dbReference type="SAM" id="Coils"/>
    </source>
</evidence>
<reference evidence="4" key="1">
    <citation type="submission" date="2023-12" db="EMBL/GenBank/DDBJ databases">
        <title>Novel species in genus Nocardioides.</title>
        <authorList>
            <person name="Zhou H."/>
        </authorList>
    </citation>
    <scope>NUCLEOTIDE SEQUENCE [LARGE SCALE GENOMIC DNA]</scope>
    <source>
        <strain evidence="4">HM61</strain>
    </source>
</reference>
<proteinExistence type="predicted"/>
<feature type="compositionally biased region" description="Low complexity" evidence="2">
    <location>
        <begin position="132"/>
        <end position="142"/>
    </location>
</feature>
<dbReference type="RefSeq" id="WP_322936414.1">
    <property type="nucleotide sequence ID" value="NZ_CP141059.1"/>
</dbReference>
<protein>
    <recommendedName>
        <fullName evidence="5">ATPase</fullName>
    </recommendedName>
</protein>
<dbReference type="Proteomes" id="UP001327225">
    <property type="component" value="Chromosome"/>
</dbReference>
<feature type="compositionally biased region" description="Polar residues" evidence="2">
    <location>
        <begin position="1"/>
        <end position="15"/>
    </location>
</feature>
<feature type="coiled-coil region" evidence="1">
    <location>
        <begin position="69"/>
        <end position="107"/>
    </location>
</feature>
<evidence type="ECO:0000313" key="4">
    <source>
        <dbReference type="Proteomes" id="UP001327225"/>
    </source>
</evidence>
<evidence type="ECO:0000313" key="3">
    <source>
        <dbReference type="EMBL" id="WQQ24794.1"/>
    </source>
</evidence>
<keyword evidence="1" id="KW-0175">Coiled coil</keyword>
<feature type="region of interest" description="Disordered" evidence="2">
    <location>
        <begin position="1"/>
        <end position="23"/>
    </location>
</feature>
<gene>
    <name evidence="3" type="ORF">SHK19_12535</name>
</gene>
<name>A0ABZ0ZLZ7_9ACTN</name>
<dbReference type="EMBL" id="CP141059">
    <property type="protein sequence ID" value="WQQ24794.1"/>
    <property type="molecule type" value="Genomic_DNA"/>
</dbReference>
<accession>A0ABZ0ZLZ7</accession>
<organism evidence="3 4">
    <name type="scientific">Nocardioides bizhenqiangii</name>
    <dbReference type="NCBI Taxonomy" id="3095076"/>
    <lineage>
        <taxon>Bacteria</taxon>
        <taxon>Bacillati</taxon>
        <taxon>Actinomycetota</taxon>
        <taxon>Actinomycetes</taxon>
        <taxon>Propionibacteriales</taxon>
        <taxon>Nocardioidaceae</taxon>
        <taxon>Nocardioides</taxon>
    </lineage>
</organism>
<evidence type="ECO:0008006" key="5">
    <source>
        <dbReference type="Google" id="ProtNLM"/>
    </source>
</evidence>
<sequence length="157" mass="16582">MDDTTSPPQVATSSADDAAREFRASLEQRREAIDAAARSLEARQRSTPYADDIVRHAEALADRIESEARERAEQIVADAQARADRTIADAEAARAALLDVIERTRAELTAPGSAPAPSAGVDVLFGAVEAARPVSPPSSATPSSPPRRPAWPGFDAP</sequence>